<dbReference type="Gene3D" id="3.90.180.10">
    <property type="entry name" value="Medium-chain alcohol dehydrogenases, catalytic domain"/>
    <property type="match status" value="1"/>
</dbReference>
<proteinExistence type="predicted"/>
<evidence type="ECO:0000313" key="5">
    <source>
        <dbReference type="Proteomes" id="UP000076405"/>
    </source>
</evidence>
<dbReference type="GO" id="GO:0003960">
    <property type="term" value="F:quinone reductase (NADPH) activity"/>
    <property type="evidence" value="ECO:0007669"/>
    <property type="project" value="UniProtKB-EC"/>
</dbReference>
<dbReference type="EMBL" id="CP012288">
    <property type="protein sequence ID" value="AMV67236.1"/>
    <property type="molecule type" value="Genomic_DNA"/>
</dbReference>
<dbReference type="KEGG" id="pdm:ADU72_1303"/>
<dbReference type="Proteomes" id="UP000076405">
    <property type="component" value="Chromosome"/>
</dbReference>
<protein>
    <submittedName>
        <fullName evidence="2">Quinone oxidoreductase</fullName>
        <ecNumber evidence="2">1.6.5.5</ecNumber>
    </submittedName>
</protein>
<sequence length="333" mass="35707">MKALIIKDFKTAPMIDLNVPTPVADTKFDTLIDVLAAPIENFDKANATGRHYSSTYWHPAFPSIPGASGIGRRVDNGKLVAFPARTLKPRFGSFAEQTVANSKLLFEIPEDTDIYSSTAAASSLTTSIAPLQFSLEMKPGNTVLINGATGFAGQLAIQAAKALGAAEIIGTGRNPERLAALKDLGATQTISLADDDETILNNLSNMKIKGDLIILDYLWGHPIELILKSIVPTSLEMKRATSLVSIGAIAGQNITLPSTALRTSGLQIIGMQTPKVMQNQQAVYQAVWKLLGTGKIKTTVKTISLEDAAKDIDWQKPVPSGVRTVIKVSEIKR</sequence>
<keyword evidence="2" id="KW-0560">Oxidoreductase</keyword>
<name>A0A0R2HNS2_9LACO</name>
<dbReference type="InterPro" id="IPR051397">
    <property type="entry name" value="Zn-ADH-like_protein"/>
</dbReference>
<dbReference type="InterPro" id="IPR011032">
    <property type="entry name" value="GroES-like_sf"/>
</dbReference>
<dbReference type="Pfam" id="PF00107">
    <property type="entry name" value="ADH_zinc_N"/>
    <property type="match status" value="1"/>
</dbReference>
<organism evidence="2 5">
    <name type="scientific">Pediococcus damnosus</name>
    <dbReference type="NCBI Taxonomy" id="51663"/>
    <lineage>
        <taxon>Bacteria</taxon>
        <taxon>Bacillati</taxon>
        <taxon>Bacillota</taxon>
        <taxon>Bacilli</taxon>
        <taxon>Lactobacillales</taxon>
        <taxon>Lactobacillaceae</taxon>
        <taxon>Pediococcus</taxon>
    </lineage>
</organism>
<dbReference type="PANTHER" id="PTHR43677:SF11">
    <property type="entry name" value="ZINC-CONTAINING ALCOHOL DEHYDROGENASE"/>
    <property type="match status" value="1"/>
</dbReference>
<dbReference type="InterPro" id="IPR013149">
    <property type="entry name" value="ADH-like_C"/>
</dbReference>
<dbReference type="SUPFAM" id="SSF50129">
    <property type="entry name" value="GroES-like"/>
    <property type="match status" value="1"/>
</dbReference>
<dbReference type="GeneID" id="57276577"/>
<gene>
    <name evidence="2" type="ORF">ADU70_1396</name>
    <name evidence="3" type="ORF">ADU72_1303</name>
</gene>
<evidence type="ECO:0000259" key="1">
    <source>
        <dbReference type="Pfam" id="PF00107"/>
    </source>
</evidence>
<dbReference type="PANTHER" id="PTHR43677">
    <property type="entry name" value="SHORT-CHAIN DEHYDROGENASE/REDUCTASE"/>
    <property type="match status" value="1"/>
</dbReference>
<evidence type="ECO:0000313" key="2">
    <source>
        <dbReference type="EMBL" id="AMV62880.1"/>
    </source>
</evidence>
<accession>A0A0R2HNS2</accession>
<dbReference type="RefSeq" id="WP_046871859.1">
    <property type="nucleotide sequence ID" value="NZ_BAAAXI010000160.1"/>
</dbReference>
<reference evidence="4 5" key="1">
    <citation type="journal article" date="2016" name="PLoS ONE">
        <title>The Identification of Novel Diagnostic Marker Genes for the Detection of Beer Spoiling Pediococcus damnosus Strains Using the BlAst Diagnostic Gene findEr.</title>
        <authorList>
            <person name="Behr J."/>
            <person name="Geissler A.J."/>
            <person name="Schmid J."/>
            <person name="Zehe A."/>
            <person name="Vogel R.F."/>
        </authorList>
    </citation>
    <scope>NUCLEOTIDE SEQUENCE [LARGE SCALE GENOMIC DNA]</scope>
    <source>
        <strain evidence="2 5">TMW 2.1533</strain>
        <strain evidence="3 4">TMW 2.1535</strain>
    </source>
</reference>
<feature type="domain" description="Alcohol dehydrogenase-like C-terminal" evidence="1">
    <location>
        <begin position="153"/>
        <end position="275"/>
    </location>
</feature>
<dbReference type="AlphaFoldDB" id="A0A0R2HNS2"/>
<dbReference type="InterPro" id="IPR036291">
    <property type="entry name" value="NAD(P)-bd_dom_sf"/>
</dbReference>
<dbReference type="EC" id="1.6.5.5" evidence="2"/>
<dbReference type="EMBL" id="CP012275">
    <property type="protein sequence ID" value="AMV62880.1"/>
    <property type="molecule type" value="Genomic_DNA"/>
</dbReference>
<dbReference type="OrthoDB" id="9787435at2"/>
<keyword evidence="4" id="KW-1185">Reference proteome</keyword>
<dbReference type="Proteomes" id="UP000076244">
    <property type="component" value="Chromosome"/>
</dbReference>
<evidence type="ECO:0000313" key="4">
    <source>
        <dbReference type="Proteomes" id="UP000076244"/>
    </source>
</evidence>
<evidence type="ECO:0000313" key="3">
    <source>
        <dbReference type="EMBL" id="AMV67236.1"/>
    </source>
</evidence>
<dbReference type="SUPFAM" id="SSF51735">
    <property type="entry name" value="NAD(P)-binding Rossmann-fold domains"/>
    <property type="match status" value="1"/>
</dbReference>